<dbReference type="InterPro" id="IPR009078">
    <property type="entry name" value="Ferritin-like_SF"/>
</dbReference>
<evidence type="ECO:0000313" key="2">
    <source>
        <dbReference type="Proteomes" id="UP001501116"/>
    </source>
</evidence>
<organism evidence="1 2">
    <name type="scientific">Amycolatopsis minnesotensis</name>
    <dbReference type="NCBI Taxonomy" id="337894"/>
    <lineage>
        <taxon>Bacteria</taxon>
        <taxon>Bacillati</taxon>
        <taxon>Actinomycetota</taxon>
        <taxon>Actinomycetes</taxon>
        <taxon>Pseudonocardiales</taxon>
        <taxon>Pseudonocardiaceae</taxon>
        <taxon>Amycolatopsis</taxon>
    </lineage>
</organism>
<name>A0ABP5CHS4_9PSEU</name>
<dbReference type="EMBL" id="BAAANN010000015">
    <property type="protein sequence ID" value="GAA1964258.1"/>
    <property type="molecule type" value="Genomic_DNA"/>
</dbReference>
<evidence type="ECO:0000313" key="1">
    <source>
        <dbReference type="EMBL" id="GAA1964258.1"/>
    </source>
</evidence>
<keyword evidence="2" id="KW-1185">Reference proteome</keyword>
<proteinExistence type="predicted"/>
<accession>A0ABP5CHS4</accession>
<comment type="caution">
    <text evidence="1">The sequence shown here is derived from an EMBL/GenBank/DDBJ whole genome shotgun (WGS) entry which is preliminary data.</text>
</comment>
<dbReference type="Gene3D" id="1.10.620.20">
    <property type="entry name" value="Ribonucleotide Reductase, subunit A"/>
    <property type="match status" value="1"/>
</dbReference>
<sequence length="289" mass="32825">MSATDERRAGLVPVIDDAELHSARVFTTYQRATWELDQIPWDEFRADLVKPEYVVFAKGAIMGESNSVAATHGLLEEFADDYDFSQFACIWGYQEVQHHLAFQTWLKLAGHAVGYEKIAAMREPYPPGVTKAASLATNVICEVLTNHLYKCVSRDVEEPVIAKIMKRASGDEARHAREFAYYTARRLAKHPEECASVVETLYVYMGTTRDMYRHPVSRFKGHLPELEGHETIDHVFRHFAEVDADGQEWQKCCEQLFAYFSELTGHRLTKMADVRRAIAAESAKTTVTA</sequence>
<protein>
    <recommendedName>
        <fullName evidence="3">Ferritin</fullName>
    </recommendedName>
</protein>
<dbReference type="Proteomes" id="UP001501116">
    <property type="component" value="Unassembled WGS sequence"/>
</dbReference>
<dbReference type="InterPro" id="IPR012348">
    <property type="entry name" value="RNR-like"/>
</dbReference>
<reference evidence="2" key="1">
    <citation type="journal article" date="2019" name="Int. J. Syst. Evol. Microbiol.">
        <title>The Global Catalogue of Microorganisms (GCM) 10K type strain sequencing project: providing services to taxonomists for standard genome sequencing and annotation.</title>
        <authorList>
            <consortium name="The Broad Institute Genomics Platform"/>
            <consortium name="The Broad Institute Genome Sequencing Center for Infectious Disease"/>
            <person name="Wu L."/>
            <person name="Ma J."/>
        </authorList>
    </citation>
    <scope>NUCLEOTIDE SEQUENCE [LARGE SCALE GENOMIC DNA]</scope>
    <source>
        <strain evidence="2">JCM 14545</strain>
    </source>
</reference>
<evidence type="ECO:0008006" key="3">
    <source>
        <dbReference type="Google" id="ProtNLM"/>
    </source>
</evidence>
<dbReference type="SUPFAM" id="SSF47240">
    <property type="entry name" value="Ferritin-like"/>
    <property type="match status" value="1"/>
</dbReference>
<gene>
    <name evidence="1" type="ORF">GCM10009754_39990</name>
</gene>
<dbReference type="RefSeq" id="WP_344420612.1">
    <property type="nucleotide sequence ID" value="NZ_BAAANN010000015.1"/>
</dbReference>